<evidence type="ECO:0000313" key="2">
    <source>
        <dbReference type="EMBL" id="GAG03186.1"/>
    </source>
</evidence>
<dbReference type="EMBL" id="BARS01022716">
    <property type="protein sequence ID" value="GAG03186.1"/>
    <property type="molecule type" value="Genomic_DNA"/>
</dbReference>
<comment type="caution">
    <text evidence="2">The sequence shown here is derived from an EMBL/GenBank/DDBJ whole genome shotgun (WGS) entry which is preliminary data.</text>
</comment>
<dbReference type="InterPro" id="IPR001029">
    <property type="entry name" value="Flagellin_N"/>
</dbReference>
<name>X0VRK6_9ZZZZ</name>
<gene>
    <name evidence="2" type="ORF">S01H1_36273</name>
</gene>
<feature type="domain" description="Flagellin N-terminal" evidence="1">
    <location>
        <begin position="3"/>
        <end position="62"/>
    </location>
</feature>
<protein>
    <recommendedName>
        <fullName evidence="1">Flagellin N-terminal domain-containing protein</fullName>
    </recommendedName>
</protein>
<proteinExistence type="predicted"/>
<sequence>ANAVDSIAVKLARMEELAKKASSPDYSQVQVEAMQTELKDLANEINEIVKSTEYDFNKLFTAAGQAISIPIGDGSNIDIFAKDFSFNAQGLNLISDPKTVSSNIKKAITNLNEYQQYLNRQVARVEDATAIIESELESAMGIELDNFTPEVAIETSVYIASQVSQDSPIALDMQANTEPSIALQLLKDGD</sequence>
<dbReference type="GO" id="GO:0005198">
    <property type="term" value="F:structural molecule activity"/>
    <property type="evidence" value="ECO:0007669"/>
    <property type="project" value="InterPro"/>
</dbReference>
<reference evidence="2" key="1">
    <citation type="journal article" date="2014" name="Front. Microbiol.">
        <title>High frequency of phylogenetically diverse reductive dehalogenase-homologous genes in deep subseafloor sedimentary metagenomes.</title>
        <authorList>
            <person name="Kawai M."/>
            <person name="Futagami T."/>
            <person name="Toyoda A."/>
            <person name="Takaki Y."/>
            <person name="Nishi S."/>
            <person name="Hori S."/>
            <person name="Arai W."/>
            <person name="Tsubouchi T."/>
            <person name="Morono Y."/>
            <person name="Uchiyama I."/>
            <person name="Ito T."/>
            <person name="Fujiyama A."/>
            <person name="Inagaki F."/>
            <person name="Takami H."/>
        </authorList>
    </citation>
    <scope>NUCLEOTIDE SEQUENCE</scope>
    <source>
        <strain evidence="2">Expedition CK06-06</strain>
    </source>
</reference>
<dbReference type="Pfam" id="PF00669">
    <property type="entry name" value="Flagellin_N"/>
    <property type="match status" value="1"/>
</dbReference>
<dbReference type="AlphaFoldDB" id="X0VRK6"/>
<organism evidence="2">
    <name type="scientific">marine sediment metagenome</name>
    <dbReference type="NCBI Taxonomy" id="412755"/>
    <lineage>
        <taxon>unclassified sequences</taxon>
        <taxon>metagenomes</taxon>
        <taxon>ecological metagenomes</taxon>
    </lineage>
</organism>
<dbReference type="SUPFAM" id="SSF64518">
    <property type="entry name" value="Phase 1 flagellin"/>
    <property type="match status" value="1"/>
</dbReference>
<accession>X0VRK6</accession>
<dbReference type="Gene3D" id="1.20.1330.10">
    <property type="entry name" value="f41 fragment of flagellin, N-terminal domain"/>
    <property type="match status" value="1"/>
</dbReference>
<evidence type="ECO:0000259" key="1">
    <source>
        <dbReference type="Pfam" id="PF00669"/>
    </source>
</evidence>
<feature type="non-terminal residue" evidence="2">
    <location>
        <position position="1"/>
    </location>
</feature>